<keyword evidence="1" id="KW-0472">Membrane</keyword>
<organism evidence="2">
    <name type="scientific">Arundo donax</name>
    <name type="common">Giant reed</name>
    <name type="synonym">Donax arundinaceus</name>
    <dbReference type="NCBI Taxonomy" id="35708"/>
    <lineage>
        <taxon>Eukaryota</taxon>
        <taxon>Viridiplantae</taxon>
        <taxon>Streptophyta</taxon>
        <taxon>Embryophyta</taxon>
        <taxon>Tracheophyta</taxon>
        <taxon>Spermatophyta</taxon>
        <taxon>Magnoliopsida</taxon>
        <taxon>Liliopsida</taxon>
        <taxon>Poales</taxon>
        <taxon>Poaceae</taxon>
        <taxon>PACMAD clade</taxon>
        <taxon>Arundinoideae</taxon>
        <taxon>Arundineae</taxon>
        <taxon>Arundo</taxon>
    </lineage>
</organism>
<reference evidence="2" key="1">
    <citation type="submission" date="2014-09" db="EMBL/GenBank/DDBJ databases">
        <authorList>
            <person name="Magalhaes I.L.F."/>
            <person name="Oliveira U."/>
            <person name="Santos F.R."/>
            <person name="Vidigal T.H.D.A."/>
            <person name="Brescovit A.D."/>
            <person name="Santos A.J."/>
        </authorList>
    </citation>
    <scope>NUCLEOTIDE SEQUENCE</scope>
    <source>
        <tissue evidence="2">Shoot tissue taken approximately 20 cm above the soil surface</tissue>
    </source>
</reference>
<reference evidence="2" key="2">
    <citation type="journal article" date="2015" name="Data Brief">
        <title>Shoot transcriptome of the giant reed, Arundo donax.</title>
        <authorList>
            <person name="Barrero R.A."/>
            <person name="Guerrero F.D."/>
            <person name="Moolhuijzen P."/>
            <person name="Goolsby J.A."/>
            <person name="Tidwell J."/>
            <person name="Bellgard S.E."/>
            <person name="Bellgard M.I."/>
        </authorList>
    </citation>
    <scope>NUCLEOTIDE SEQUENCE</scope>
    <source>
        <tissue evidence="2">Shoot tissue taken approximately 20 cm above the soil surface</tissue>
    </source>
</reference>
<sequence length="28" mass="3317">MLIQSPEIVTSLFLFLLLHTAFIVYFFL</sequence>
<feature type="transmembrane region" description="Helical" evidence="1">
    <location>
        <begin position="7"/>
        <end position="27"/>
    </location>
</feature>
<evidence type="ECO:0000313" key="2">
    <source>
        <dbReference type="EMBL" id="JAD24883.1"/>
    </source>
</evidence>
<keyword evidence="1" id="KW-0812">Transmembrane</keyword>
<protein>
    <submittedName>
        <fullName evidence="2">Uncharacterized protein</fullName>
    </submittedName>
</protein>
<dbReference type="AlphaFoldDB" id="A0A0A8YGE5"/>
<dbReference type="EMBL" id="GBRH01273012">
    <property type="protein sequence ID" value="JAD24883.1"/>
    <property type="molecule type" value="Transcribed_RNA"/>
</dbReference>
<accession>A0A0A8YGE5</accession>
<keyword evidence="1" id="KW-1133">Transmembrane helix</keyword>
<proteinExistence type="predicted"/>
<evidence type="ECO:0000256" key="1">
    <source>
        <dbReference type="SAM" id="Phobius"/>
    </source>
</evidence>
<name>A0A0A8YGE5_ARUDO</name>